<keyword evidence="2" id="KW-1185">Reference proteome</keyword>
<accession>A0A835L6H0</accession>
<protein>
    <submittedName>
        <fullName evidence="1">Uncharacterized protein</fullName>
    </submittedName>
</protein>
<evidence type="ECO:0000313" key="2">
    <source>
        <dbReference type="Proteomes" id="UP000648187"/>
    </source>
</evidence>
<organism evidence="1 2">
    <name type="scientific">Spodoptera exigua</name>
    <name type="common">Beet armyworm</name>
    <name type="synonym">Noctua fulgens</name>
    <dbReference type="NCBI Taxonomy" id="7107"/>
    <lineage>
        <taxon>Eukaryota</taxon>
        <taxon>Metazoa</taxon>
        <taxon>Ecdysozoa</taxon>
        <taxon>Arthropoda</taxon>
        <taxon>Hexapoda</taxon>
        <taxon>Insecta</taxon>
        <taxon>Pterygota</taxon>
        <taxon>Neoptera</taxon>
        <taxon>Endopterygota</taxon>
        <taxon>Lepidoptera</taxon>
        <taxon>Glossata</taxon>
        <taxon>Ditrysia</taxon>
        <taxon>Noctuoidea</taxon>
        <taxon>Noctuidae</taxon>
        <taxon>Amphipyrinae</taxon>
        <taxon>Spodoptera</taxon>
    </lineage>
</organism>
<proteinExistence type="predicted"/>
<evidence type="ECO:0000313" key="1">
    <source>
        <dbReference type="EMBL" id="KAF9411480.1"/>
    </source>
</evidence>
<dbReference type="AlphaFoldDB" id="A0A835L6H0"/>
<comment type="caution">
    <text evidence="1">The sequence shown here is derived from an EMBL/GenBank/DDBJ whole genome shotgun (WGS) entry which is preliminary data.</text>
</comment>
<sequence>MICALFYLGVAEGYLTKSKRAKATTVDVVNTDGTKGSCKHEAYLQTLNCSNRIENGSVEVACLTDVIINYVECTKKAETSIASRHLDPNGSGKLVRCILDNVLDLAKCIVDSELTGDFKCKELAEIYKMSVPGNGKDS</sequence>
<gene>
    <name evidence="1" type="ORF">HW555_009721</name>
</gene>
<reference evidence="1" key="1">
    <citation type="submission" date="2020-08" db="EMBL/GenBank/DDBJ databases">
        <title>Spodoptera exigua strain:BAW_Kor-Di-RS1 Genome sequencing and assembly.</title>
        <authorList>
            <person name="Kim J."/>
            <person name="Nam H.Y."/>
            <person name="Kwon M."/>
            <person name="Choi J.H."/>
            <person name="Cho S.R."/>
            <person name="Kim G.-H."/>
        </authorList>
    </citation>
    <scope>NUCLEOTIDE SEQUENCE</scope>
    <source>
        <strain evidence="1">BAW_Kor-Di-RS1</strain>
        <tissue evidence="1">Whole-body</tissue>
    </source>
</reference>
<name>A0A835L6H0_SPOEX</name>
<dbReference type="Proteomes" id="UP000648187">
    <property type="component" value="Unassembled WGS sequence"/>
</dbReference>
<dbReference type="EMBL" id="JACKWZ010000223">
    <property type="protein sequence ID" value="KAF9411480.1"/>
    <property type="molecule type" value="Genomic_DNA"/>
</dbReference>